<organism evidence="2 3">
    <name type="scientific">Exidia glandulosa HHB12029</name>
    <dbReference type="NCBI Taxonomy" id="1314781"/>
    <lineage>
        <taxon>Eukaryota</taxon>
        <taxon>Fungi</taxon>
        <taxon>Dikarya</taxon>
        <taxon>Basidiomycota</taxon>
        <taxon>Agaricomycotina</taxon>
        <taxon>Agaricomycetes</taxon>
        <taxon>Auriculariales</taxon>
        <taxon>Exidiaceae</taxon>
        <taxon>Exidia</taxon>
    </lineage>
</organism>
<dbReference type="EMBL" id="KV425968">
    <property type="protein sequence ID" value="KZV94684.1"/>
    <property type="molecule type" value="Genomic_DNA"/>
</dbReference>
<feature type="compositionally biased region" description="Low complexity" evidence="1">
    <location>
        <begin position="194"/>
        <end position="205"/>
    </location>
</feature>
<protein>
    <submittedName>
        <fullName evidence="2">Uncharacterized protein</fullName>
    </submittedName>
</protein>
<evidence type="ECO:0000313" key="2">
    <source>
        <dbReference type="EMBL" id="KZV94684.1"/>
    </source>
</evidence>
<dbReference type="AlphaFoldDB" id="A0A165JDC3"/>
<feature type="compositionally biased region" description="Low complexity" evidence="1">
    <location>
        <begin position="246"/>
        <end position="257"/>
    </location>
</feature>
<dbReference type="InParanoid" id="A0A165JDC3"/>
<proteinExistence type="predicted"/>
<sequence>MSSYNGDSDYDASPHPDSRAGSASPDACDTLLDPKLLARYQDWMSQNPGEVVTLDPTTCDLIRYIFPRVSKANKRAVEPRSLDNILKQHGIALPQCFCTHKRNNEVLGTETEFVKRSKVFHFVCRRRTGGCGYSVSMDRFNPSRPPTDDAKTIAAGGSLFAASRAQFSPNLIVFYADSTFPLIHTSDSTPQIASSSSDNPRKSSSIGPHRVRDQDKQKVRSAPYTVDPVSRLSGVIERQRTPYAIAPAPSSSAAPALARPPPPAPPKLEPLPDSIMHSAFNLAAEGMPRTEFDDMFVVCHRCHRIVFAETFGSHHPSVCRGF</sequence>
<dbReference type="Proteomes" id="UP000077266">
    <property type="component" value="Unassembled WGS sequence"/>
</dbReference>
<feature type="region of interest" description="Disordered" evidence="1">
    <location>
        <begin position="246"/>
        <end position="271"/>
    </location>
</feature>
<accession>A0A165JDC3</accession>
<feature type="region of interest" description="Disordered" evidence="1">
    <location>
        <begin position="1"/>
        <end position="26"/>
    </location>
</feature>
<keyword evidence="3" id="KW-1185">Reference proteome</keyword>
<evidence type="ECO:0000256" key="1">
    <source>
        <dbReference type="SAM" id="MobiDB-lite"/>
    </source>
</evidence>
<evidence type="ECO:0000313" key="3">
    <source>
        <dbReference type="Proteomes" id="UP000077266"/>
    </source>
</evidence>
<gene>
    <name evidence="2" type="ORF">EXIGLDRAFT_834781</name>
</gene>
<feature type="region of interest" description="Disordered" evidence="1">
    <location>
        <begin position="187"/>
        <end position="224"/>
    </location>
</feature>
<feature type="compositionally biased region" description="Pro residues" evidence="1">
    <location>
        <begin position="258"/>
        <end position="269"/>
    </location>
</feature>
<reference evidence="2 3" key="1">
    <citation type="journal article" date="2016" name="Mol. Biol. Evol.">
        <title>Comparative Genomics of Early-Diverging Mushroom-Forming Fungi Provides Insights into the Origins of Lignocellulose Decay Capabilities.</title>
        <authorList>
            <person name="Nagy L.G."/>
            <person name="Riley R."/>
            <person name="Tritt A."/>
            <person name="Adam C."/>
            <person name="Daum C."/>
            <person name="Floudas D."/>
            <person name="Sun H."/>
            <person name="Yadav J.S."/>
            <person name="Pangilinan J."/>
            <person name="Larsson K.H."/>
            <person name="Matsuura K."/>
            <person name="Barry K."/>
            <person name="Labutti K."/>
            <person name="Kuo R."/>
            <person name="Ohm R.A."/>
            <person name="Bhattacharya S.S."/>
            <person name="Shirouzu T."/>
            <person name="Yoshinaga Y."/>
            <person name="Martin F.M."/>
            <person name="Grigoriev I.V."/>
            <person name="Hibbett D.S."/>
        </authorList>
    </citation>
    <scope>NUCLEOTIDE SEQUENCE [LARGE SCALE GENOMIC DNA]</scope>
    <source>
        <strain evidence="2 3">HHB12029</strain>
    </source>
</reference>
<name>A0A165JDC3_EXIGL</name>